<organism evidence="1 2">
    <name type="scientific">Deinococcus detaillensis</name>
    <dbReference type="NCBI Taxonomy" id="2592048"/>
    <lineage>
        <taxon>Bacteria</taxon>
        <taxon>Thermotogati</taxon>
        <taxon>Deinococcota</taxon>
        <taxon>Deinococci</taxon>
        <taxon>Deinococcales</taxon>
        <taxon>Deinococcaceae</taxon>
        <taxon>Deinococcus</taxon>
    </lineage>
</organism>
<dbReference type="Proteomes" id="UP000316092">
    <property type="component" value="Unassembled WGS sequence"/>
</dbReference>
<accession>A0A553UZT2</accession>
<dbReference type="EMBL" id="VKDB01000009">
    <property type="protein sequence ID" value="TSA85471.1"/>
    <property type="molecule type" value="Genomic_DNA"/>
</dbReference>
<evidence type="ECO:0000313" key="2">
    <source>
        <dbReference type="Proteomes" id="UP000316092"/>
    </source>
</evidence>
<sequence length="60" mass="6454">MVGVDRVVGFVASFEGLSLEPHAAVPVEQRPDLDRAYLLDVRANTTPGICRTPTNCTRAA</sequence>
<proteinExistence type="predicted"/>
<keyword evidence="2" id="KW-1185">Reference proteome</keyword>
<protein>
    <submittedName>
        <fullName evidence="1">Uncharacterized protein</fullName>
    </submittedName>
</protein>
<comment type="caution">
    <text evidence="1">The sequence shown here is derived from an EMBL/GenBank/DDBJ whole genome shotgun (WGS) entry which is preliminary data.</text>
</comment>
<evidence type="ECO:0000313" key="1">
    <source>
        <dbReference type="EMBL" id="TSA85471.1"/>
    </source>
</evidence>
<dbReference type="RefSeq" id="WP_143720665.1">
    <property type="nucleotide sequence ID" value="NZ_VKDB01000009.1"/>
</dbReference>
<dbReference type="AlphaFoldDB" id="A0A553UZT2"/>
<gene>
    <name evidence="1" type="ORF">FNU79_09750</name>
</gene>
<reference evidence="1 2" key="1">
    <citation type="submission" date="2019-07" db="EMBL/GenBank/DDBJ databases">
        <title>Deinococcus detaillus sp. nov., isolated from humus soil in Antarctica.</title>
        <authorList>
            <person name="Zhang K."/>
        </authorList>
    </citation>
    <scope>NUCLEOTIDE SEQUENCE [LARGE SCALE GENOMIC DNA]</scope>
    <source>
        <strain evidence="1 2">H1</strain>
    </source>
</reference>
<name>A0A553UZT2_9DEIO</name>